<dbReference type="GO" id="GO:0016887">
    <property type="term" value="F:ATP hydrolysis activity"/>
    <property type="evidence" value="ECO:0007669"/>
    <property type="project" value="InterPro"/>
</dbReference>
<name>A0A0M9UCR5_9CHLR</name>
<dbReference type="GO" id="GO:0005886">
    <property type="term" value="C:plasma membrane"/>
    <property type="evidence" value="ECO:0007669"/>
    <property type="project" value="UniProtKB-SubCell"/>
</dbReference>
<dbReference type="CDD" id="cd03215">
    <property type="entry name" value="ABC_Carb_Monos_II"/>
    <property type="match status" value="1"/>
</dbReference>
<keyword evidence="10" id="KW-0378">Hydrolase</keyword>
<dbReference type="InterPro" id="IPR050107">
    <property type="entry name" value="ABC_carbohydrate_import_ATPase"/>
</dbReference>
<keyword evidence="4" id="KW-0677">Repeat</keyword>
<dbReference type="InterPro" id="IPR003593">
    <property type="entry name" value="AAA+_ATPase"/>
</dbReference>
<dbReference type="Proteomes" id="UP000050502">
    <property type="component" value="Unassembled WGS sequence"/>
</dbReference>
<accession>A0A0M9UCR5</accession>
<dbReference type="EC" id="3.6.3.17" evidence="10"/>
<evidence type="ECO:0000256" key="7">
    <source>
        <dbReference type="ARBA" id="ARBA00022967"/>
    </source>
</evidence>
<keyword evidence="6 10" id="KW-0067">ATP-binding</keyword>
<evidence type="ECO:0000256" key="2">
    <source>
        <dbReference type="ARBA" id="ARBA00022448"/>
    </source>
</evidence>
<keyword evidence="8" id="KW-0472">Membrane</keyword>
<evidence type="ECO:0000256" key="6">
    <source>
        <dbReference type="ARBA" id="ARBA00022840"/>
    </source>
</evidence>
<dbReference type="PROSITE" id="PS00211">
    <property type="entry name" value="ABC_TRANSPORTER_1"/>
    <property type="match status" value="2"/>
</dbReference>
<evidence type="ECO:0000313" key="11">
    <source>
        <dbReference type="EMBL" id="KPL86505.1"/>
    </source>
</evidence>
<dbReference type="CDD" id="cd03216">
    <property type="entry name" value="ABC_Carb_Monos_I"/>
    <property type="match status" value="1"/>
</dbReference>
<dbReference type="GO" id="GO:0005524">
    <property type="term" value="F:ATP binding"/>
    <property type="evidence" value="ECO:0007669"/>
    <property type="project" value="UniProtKB-KW"/>
</dbReference>
<dbReference type="InterPro" id="IPR003439">
    <property type="entry name" value="ABC_transporter-like_ATP-bd"/>
</dbReference>
<proteinExistence type="predicted"/>
<dbReference type="PROSITE" id="PS50893">
    <property type="entry name" value="ABC_TRANSPORTER_2"/>
    <property type="match status" value="2"/>
</dbReference>
<dbReference type="InParanoid" id="A0A0M9UCR5"/>
<keyword evidence="5" id="KW-0547">Nucleotide-binding</keyword>
<dbReference type="PATRIC" id="fig|872965.6.peg.2571"/>
<dbReference type="SMART" id="SM00382">
    <property type="entry name" value="AAA"/>
    <property type="match status" value="2"/>
</dbReference>
<evidence type="ECO:0000259" key="9">
    <source>
        <dbReference type="PROSITE" id="PS50893"/>
    </source>
</evidence>
<dbReference type="Gene3D" id="3.40.50.300">
    <property type="entry name" value="P-loop containing nucleotide triphosphate hydrolases"/>
    <property type="match status" value="2"/>
</dbReference>
<dbReference type="SUPFAM" id="SSF52540">
    <property type="entry name" value="P-loop containing nucleoside triphosphate hydrolases"/>
    <property type="match status" value="2"/>
</dbReference>
<comment type="caution">
    <text evidence="10">The sequence shown here is derived from an EMBL/GenBank/DDBJ whole genome shotgun (WGS) entry which is preliminary data.</text>
</comment>
<dbReference type="OrthoDB" id="9771863at2"/>
<evidence type="ECO:0000256" key="3">
    <source>
        <dbReference type="ARBA" id="ARBA00022475"/>
    </source>
</evidence>
<evidence type="ECO:0000313" key="12">
    <source>
        <dbReference type="Proteomes" id="UP000037784"/>
    </source>
</evidence>
<evidence type="ECO:0000256" key="1">
    <source>
        <dbReference type="ARBA" id="ARBA00004202"/>
    </source>
</evidence>
<dbReference type="STRING" id="872965.SE16_14605"/>
<dbReference type="AlphaFoldDB" id="A0A0M9UCR5"/>
<gene>
    <name evidence="10" type="ORF">ARMA_1667</name>
    <name evidence="11" type="ORF">SE16_14605</name>
</gene>
<dbReference type="Pfam" id="PF00005">
    <property type="entry name" value="ABC_tran"/>
    <property type="match status" value="2"/>
</dbReference>
<reference evidence="10 12" key="1">
    <citation type="journal article" date="2015" name="Genome Announc.">
        <title>Draft Genome Sequence of a Heterotrophic Facultative Anaerobic Thermophilic Bacterium, Ardenticatena maritima Strain 110ST.</title>
        <authorList>
            <person name="Kawaichi S."/>
            <person name="Yoshida T."/>
            <person name="Sako Y."/>
            <person name="Nakamura R."/>
        </authorList>
    </citation>
    <scope>NUCLEOTIDE SEQUENCE [LARGE SCALE GENOMIC DNA]</scope>
    <source>
        <strain evidence="10 12">110S</strain>
    </source>
</reference>
<keyword evidence="12" id="KW-1185">Reference proteome</keyword>
<sequence>MSRPEHVHPTEPNERPLAVDMRGIVKRFPGVIANDHVDFQVRWGEIHALLGENGAGKSTLMSILSGLYQPDEGEIWIDGRRVVFHSPRDAIAAGIGMVHQHFMLVESHTVAENVMLGLREAGFILHPERIESEVRRIGEQYGLPVDPSARVWQLSVGEQQRVEIIKMLYRGAKILILDEPTAVLTPQEVEQLFQTLRRMVARGETIIFISHKLDEVLSIADRITVLRDGKNVATVNAADVTKNELARLMVGRDILFQVQKTPATPGEPRLVLRDVVARNDRGLIALDHVSLTVHAGEIVGIAGVAGNGQTELAEVIYGMRLVEAGTIEIGGRDVTNAHPLVTIEAGVAYVPEDRRGMGSAPNHSVAENLALKAYRRPPIGRGVFIDRARMRAMARELVARFQIATPSVETPVRKLSGGNLQKVILAREISGHPQVIIAAYPSRGLDIGATETVHRILLEARNQGTAILLISEDLDEIFSLADTIAVLYEGRVMGVMPADQADLETVGLLMAGEQPPNA</sequence>
<protein>
    <submittedName>
        <fullName evidence="11">Heme ABC transporter ATP-binding protein</fullName>
    </submittedName>
    <submittedName>
        <fullName evidence="10">Simple sugar transport system ATP-binding protein</fullName>
        <ecNumber evidence="10">3.6.3.17</ecNumber>
    </submittedName>
</protein>
<evidence type="ECO:0000256" key="8">
    <source>
        <dbReference type="ARBA" id="ARBA00023136"/>
    </source>
</evidence>
<dbReference type="Proteomes" id="UP000037784">
    <property type="component" value="Unassembled WGS sequence"/>
</dbReference>
<dbReference type="PANTHER" id="PTHR43790">
    <property type="entry name" value="CARBOHYDRATE TRANSPORT ATP-BINDING PROTEIN MG119-RELATED"/>
    <property type="match status" value="1"/>
</dbReference>
<keyword evidence="10" id="KW-0762">Sugar transport</keyword>
<organism evidence="10 12">
    <name type="scientific">Ardenticatena maritima</name>
    <dbReference type="NCBI Taxonomy" id="872965"/>
    <lineage>
        <taxon>Bacteria</taxon>
        <taxon>Bacillati</taxon>
        <taxon>Chloroflexota</taxon>
        <taxon>Ardenticatenia</taxon>
        <taxon>Ardenticatenales</taxon>
        <taxon>Ardenticatenaceae</taxon>
        <taxon>Ardenticatena</taxon>
    </lineage>
</organism>
<dbReference type="FunFam" id="3.40.50.300:FF:000127">
    <property type="entry name" value="Ribose import ATP-binding protein RbsA"/>
    <property type="match status" value="1"/>
</dbReference>
<keyword evidence="2" id="KW-0813">Transport</keyword>
<feature type="domain" description="ABC transporter" evidence="9">
    <location>
        <begin position="19"/>
        <end position="253"/>
    </location>
</feature>
<reference evidence="12" key="3">
    <citation type="submission" date="2015-08" db="EMBL/GenBank/DDBJ databases">
        <title>Draft Genome Sequence of a Heterotrophic Facultative Anaerobic Bacterium Ardenticatena maritima Strain 110S.</title>
        <authorList>
            <person name="Kawaichi S."/>
            <person name="Yoshida T."/>
            <person name="Sako Y."/>
            <person name="Nakamura R."/>
        </authorList>
    </citation>
    <scope>NUCLEOTIDE SEQUENCE [LARGE SCALE GENOMIC DNA]</scope>
    <source>
        <strain evidence="12">110S</strain>
    </source>
</reference>
<evidence type="ECO:0000256" key="5">
    <source>
        <dbReference type="ARBA" id="ARBA00022741"/>
    </source>
</evidence>
<feature type="domain" description="ABC transporter" evidence="9">
    <location>
        <begin position="270"/>
        <end position="514"/>
    </location>
</feature>
<comment type="subcellular location">
    <subcellularLocation>
        <location evidence="1">Cell membrane</location>
        <topology evidence="1">Peripheral membrane protein</topology>
    </subcellularLocation>
</comment>
<keyword evidence="3" id="KW-1003">Cell membrane</keyword>
<dbReference type="EMBL" id="LGKN01000009">
    <property type="protein sequence ID" value="KPL86505.1"/>
    <property type="molecule type" value="Genomic_DNA"/>
</dbReference>
<evidence type="ECO:0000313" key="13">
    <source>
        <dbReference type="Proteomes" id="UP000050502"/>
    </source>
</evidence>
<dbReference type="InterPro" id="IPR027417">
    <property type="entry name" value="P-loop_NTPase"/>
</dbReference>
<reference evidence="11 13" key="2">
    <citation type="submission" date="2015-07" db="EMBL/GenBank/DDBJ databases">
        <title>Whole genome sequence of Ardenticatena maritima DSM 23922.</title>
        <authorList>
            <person name="Hemp J."/>
            <person name="Ward L.M."/>
            <person name="Pace L.A."/>
            <person name="Fischer W.W."/>
        </authorList>
    </citation>
    <scope>NUCLEOTIDE SEQUENCE [LARGE SCALE GENOMIC DNA]</scope>
    <source>
        <strain evidence="11 13">110S</strain>
    </source>
</reference>
<evidence type="ECO:0000313" key="10">
    <source>
        <dbReference type="EMBL" id="GAP63244.1"/>
    </source>
</evidence>
<dbReference type="RefSeq" id="WP_054493108.1">
    <property type="nucleotide sequence ID" value="NZ_BBZA01000127.1"/>
</dbReference>
<keyword evidence="7" id="KW-1278">Translocase</keyword>
<dbReference type="InterPro" id="IPR017871">
    <property type="entry name" value="ABC_transporter-like_CS"/>
</dbReference>
<evidence type="ECO:0000256" key="4">
    <source>
        <dbReference type="ARBA" id="ARBA00022737"/>
    </source>
</evidence>
<dbReference type="PANTHER" id="PTHR43790:SF4">
    <property type="entry name" value="GUANOSINE IMPORT ATP-BINDING PROTEIN NUPO"/>
    <property type="match status" value="1"/>
</dbReference>
<dbReference type="EMBL" id="BBZA01000127">
    <property type="protein sequence ID" value="GAP63244.1"/>
    <property type="molecule type" value="Genomic_DNA"/>
</dbReference>